<evidence type="ECO:0008006" key="4">
    <source>
        <dbReference type="Google" id="ProtNLM"/>
    </source>
</evidence>
<comment type="caution">
    <text evidence="2">The sequence shown here is derived from an EMBL/GenBank/DDBJ whole genome shotgun (WGS) entry which is preliminary data.</text>
</comment>
<dbReference type="Proteomes" id="UP001499967">
    <property type="component" value="Unassembled WGS sequence"/>
</dbReference>
<dbReference type="EMBL" id="BAAAHP010000014">
    <property type="protein sequence ID" value="GAA0922465.1"/>
    <property type="molecule type" value="Genomic_DNA"/>
</dbReference>
<sequence>MEIAHTGPSWARRLVVAAVVAVAFRALVVITFRAASPAAFDRVRRFNKRVLNPLMLRLAGRSHWYAGCLEHVGRRSGRTYRTPVVALPVLDGFVVPLPYGTHVDWLLNLLAAGTGSLKVKGVQYTVRQPRVLVADKLSGELPPMWRAVSRLYGFQHFLRVVATPVATSLGAPSDARTAAAATDPIDASA</sequence>
<name>A0ABN1P3V0_9PSEU</name>
<gene>
    <name evidence="2" type="ORF">GCM10009559_06030</name>
</gene>
<keyword evidence="3" id="KW-1185">Reference proteome</keyword>
<keyword evidence="1" id="KW-0812">Transmembrane</keyword>
<dbReference type="Gene3D" id="2.30.110.10">
    <property type="entry name" value="Electron Transport, Fmn-binding Protein, Chain A"/>
    <property type="match status" value="1"/>
</dbReference>
<protein>
    <recommendedName>
        <fullName evidence="4">Deazaflavin-dependent oxidoreductase (Nitroreductase family)</fullName>
    </recommendedName>
</protein>
<keyword evidence="1" id="KW-1133">Transmembrane helix</keyword>
<keyword evidence="1" id="KW-0472">Membrane</keyword>
<evidence type="ECO:0000313" key="2">
    <source>
        <dbReference type="EMBL" id="GAA0922465.1"/>
    </source>
</evidence>
<reference evidence="2 3" key="1">
    <citation type="journal article" date="2019" name="Int. J. Syst. Evol. Microbiol.">
        <title>The Global Catalogue of Microorganisms (GCM) 10K type strain sequencing project: providing services to taxonomists for standard genome sequencing and annotation.</title>
        <authorList>
            <consortium name="The Broad Institute Genomics Platform"/>
            <consortium name="The Broad Institute Genome Sequencing Center for Infectious Disease"/>
            <person name="Wu L."/>
            <person name="Ma J."/>
        </authorList>
    </citation>
    <scope>NUCLEOTIDE SEQUENCE [LARGE SCALE GENOMIC DNA]</scope>
    <source>
        <strain evidence="2 3">JCM 11117</strain>
    </source>
</reference>
<evidence type="ECO:0000313" key="3">
    <source>
        <dbReference type="Proteomes" id="UP001499967"/>
    </source>
</evidence>
<dbReference type="InterPro" id="IPR012349">
    <property type="entry name" value="Split_barrel_FMN-bd"/>
</dbReference>
<dbReference type="RefSeq" id="WP_343938599.1">
    <property type="nucleotide sequence ID" value="NZ_BAAAHP010000014.1"/>
</dbReference>
<accession>A0ABN1P3V0</accession>
<organism evidence="2 3">
    <name type="scientific">Pseudonocardia zijingensis</name>
    <dbReference type="NCBI Taxonomy" id="153376"/>
    <lineage>
        <taxon>Bacteria</taxon>
        <taxon>Bacillati</taxon>
        <taxon>Actinomycetota</taxon>
        <taxon>Actinomycetes</taxon>
        <taxon>Pseudonocardiales</taxon>
        <taxon>Pseudonocardiaceae</taxon>
        <taxon>Pseudonocardia</taxon>
    </lineage>
</organism>
<feature type="transmembrane region" description="Helical" evidence="1">
    <location>
        <begin position="14"/>
        <end position="35"/>
    </location>
</feature>
<evidence type="ECO:0000256" key="1">
    <source>
        <dbReference type="SAM" id="Phobius"/>
    </source>
</evidence>
<proteinExistence type="predicted"/>